<dbReference type="PROSITE" id="PS50106">
    <property type="entry name" value="PDZ"/>
    <property type="match status" value="1"/>
</dbReference>
<dbReference type="CDD" id="cd06782">
    <property type="entry name" value="cpPDZ_CPP-like"/>
    <property type="match status" value="1"/>
</dbReference>
<dbReference type="GO" id="GO:0006508">
    <property type="term" value="P:proteolysis"/>
    <property type="evidence" value="ECO:0007669"/>
    <property type="project" value="UniProtKB-KW"/>
</dbReference>
<dbReference type="InterPro" id="IPR041489">
    <property type="entry name" value="PDZ_6"/>
</dbReference>
<dbReference type="SUPFAM" id="SSF52096">
    <property type="entry name" value="ClpP/crotonase"/>
    <property type="match status" value="1"/>
</dbReference>
<dbReference type="InterPro" id="IPR004447">
    <property type="entry name" value="Peptidase_S41A"/>
</dbReference>
<proteinExistence type="inferred from homology"/>
<evidence type="ECO:0000256" key="1">
    <source>
        <dbReference type="ARBA" id="ARBA00009179"/>
    </source>
</evidence>
<dbReference type="GO" id="GO:0008236">
    <property type="term" value="F:serine-type peptidase activity"/>
    <property type="evidence" value="ECO:0007669"/>
    <property type="project" value="UniProtKB-KW"/>
</dbReference>
<name>A0A382NYW1_9ZZZZ</name>
<evidence type="ECO:0000313" key="6">
    <source>
        <dbReference type="EMBL" id="SVC65688.1"/>
    </source>
</evidence>
<reference evidence="6" key="1">
    <citation type="submission" date="2018-05" db="EMBL/GenBank/DDBJ databases">
        <authorList>
            <person name="Lanie J.A."/>
            <person name="Ng W.-L."/>
            <person name="Kazmierczak K.M."/>
            <person name="Andrzejewski T.M."/>
            <person name="Davidsen T.M."/>
            <person name="Wayne K.J."/>
            <person name="Tettelin H."/>
            <person name="Glass J.I."/>
            <person name="Rusch D."/>
            <person name="Podicherti R."/>
            <person name="Tsui H.-C.T."/>
            <person name="Winkler M.E."/>
        </authorList>
    </citation>
    <scope>NUCLEOTIDE SEQUENCE</scope>
</reference>
<dbReference type="CDD" id="cd07560">
    <property type="entry name" value="Peptidase_S41_CPP"/>
    <property type="match status" value="1"/>
</dbReference>
<dbReference type="Pfam" id="PF03572">
    <property type="entry name" value="Peptidase_S41"/>
    <property type="match status" value="1"/>
</dbReference>
<dbReference type="GO" id="GO:0004175">
    <property type="term" value="F:endopeptidase activity"/>
    <property type="evidence" value="ECO:0007669"/>
    <property type="project" value="TreeGrafter"/>
</dbReference>
<accession>A0A382NYW1</accession>
<protein>
    <recommendedName>
        <fullName evidence="5">PDZ domain-containing protein</fullName>
    </recommendedName>
</protein>
<evidence type="ECO:0000256" key="3">
    <source>
        <dbReference type="ARBA" id="ARBA00022801"/>
    </source>
</evidence>
<dbReference type="Pfam" id="PF17820">
    <property type="entry name" value="PDZ_6"/>
    <property type="match status" value="1"/>
</dbReference>
<comment type="similarity">
    <text evidence="1">Belongs to the peptidase S41A family.</text>
</comment>
<dbReference type="InterPro" id="IPR029045">
    <property type="entry name" value="ClpP/crotonase-like_dom_sf"/>
</dbReference>
<dbReference type="NCBIfam" id="TIGR00225">
    <property type="entry name" value="prc"/>
    <property type="match status" value="1"/>
</dbReference>
<dbReference type="InterPro" id="IPR001478">
    <property type="entry name" value="PDZ"/>
</dbReference>
<keyword evidence="3" id="KW-0378">Hydrolase</keyword>
<gene>
    <name evidence="6" type="ORF">METZ01_LOCUS318542</name>
</gene>
<dbReference type="InterPro" id="IPR036034">
    <property type="entry name" value="PDZ_sf"/>
</dbReference>
<dbReference type="Gene3D" id="3.30.750.44">
    <property type="match status" value="1"/>
</dbReference>
<keyword evidence="2" id="KW-0645">Protease</keyword>
<dbReference type="AlphaFoldDB" id="A0A382NYW1"/>
<organism evidence="6">
    <name type="scientific">marine metagenome</name>
    <dbReference type="NCBI Taxonomy" id="408172"/>
    <lineage>
        <taxon>unclassified sequences</taxon>
        <taxon>metagenomes</taxon>
        <taxon>ecological metagenomes</taxon>
    </lineage>
</organism>
<dbReference type="SMART" id="SM00228">
    <property type="entry name" value="PDZ"/>
    <property type="match status" value="1"/>
</dbReference>
<sequence length="359" mass="39447">MDPYTVFLSGRSKDRLDMLRTGKYGGVGIQIGLRRDTLTVLTPFEDSPAYSEGIHSGDQILMIDSVKTKGMSLKDASNLIKGELGSVVILTIYRPATRVKIPFELTRANIIIKHVPYWGVDENGIGYIRITKFSKNTAKDFSTGLQELIDDDMKGLIIDLRGNSGGLLSNSINILDKLTDRGVNLLNTKGRITKSNKKMNSRRAPMVSVELPIAVLINRSSASASEIVAGVIQDLDRGIIVGEKSFGKGLVQSMYNLNDTTTLKVTTAKYYTPSNRLIQKEDYLKNGFLTDGLDKKDSLFTTRGGRIVKGGGGIIPDVEIKKTSLPHYVQGLWKEGVFLAFAADYVPKKNIIEPVVITD</sequence>
<dbReference type="GO" id="GO:0030288">
    <property type="term" value="C:outer membrane-bounded periplasmic space"/>
    <property type="evidence" value="ECO:0007669"/>
    <property type="project" value="TreeGrafter"/>
</dbReference>
<dbReference type="SMART" id="SM00245">
    <property type="entry name" value="TSPc"/>
    <property type="match status" value="1"/>
</dbReference>
<evidence type="ECO:0000256" key="4">
    <source>
        <dbReference type="ARBA" id="ARBA00022825"/>
    </source>
</evidence>
<dbReference type="PANTHER" id="PTHR32060">
    <property type="entry name" value="TAIL-SPECIFIC PROTEASE"/>
    <property type="match status" value="1"/>
</dbReference>
<dbReference type="SUPFAM" id="SSF50156">
    <property type="entry name" value="PDZ domain-like"/>
    <property type="match status" value="1"/>
</dbReference>
<evidence type="ECO:0000256" key="2">
    <source>
        <dbReference type="ARBA" id="ARBA00022670"/>
    </source>
</evidence>
<feature type="domain" description="PDZ" evidence="5">
    <location>
        <begin position="15"/>
        <end position="95"/>
    </location>
</feature>
<dbReference type="GO" id="GO:0007165">
    <property type="term" value="P:signal transduction"/>
    <property type="evidence" value="ECO:0007669"/>
    <property type="project" value="TreeGrafter"/>
</dbReference>
<dbReference type="EMBL" id="UINC01103366">
    <property type="protein sequence ID" value="SVC65688.1"/>
    <property type="molecule type" value="Genomic_DNA"/>
</dbReference>
<dbReference type="Gene3D" id="2.30.42.10">
    <property type="match status" value="1"/>
</dbReference>
<evidence type="ECO:0000259" key="5">
    <source>
        <dbReference type="PROSITE" id="PS50106"/>
    </source>
</evidence>
<keyword evidence="4" id="KW-0720">Serine protease</keyword>
<dbReference type="InterPro" id="IPR005151">
    <property type="entry name" value="Tail-specific_protease"/>
</dbReference>
<dbReference type="Gene3D" id="3.90.226.10">
    <property type="entry name" value="2-enoyl-CoA Hydratase, Chain A, domain 1"/>
    <property type="match status" value="1"/>
</dbReference>
<dbReference type="PANTHER" id="PTHR32060:SF22">
    <property type="entry name" value="CARBOXYL-TERMINAL-PROCESSING PEPTIDASE 3, CHLOROPLASTIC"/>
    <property type="match status" value="1"/>
</dbReference>
<feature type="non-terminal residue" evidence="6">
    <location>
        <position position="359"/>
    </location>
</feature>